<dbReference type="OrthoDB" id="5574343at2"/>
<keyword evidence="1" id="KW-0472">Membrane</keyword>
<gene>
    <name evidence="3" type="ORF">A1359_20000</name>
</gene>
<dbReference type="RefSeq" id="WP_066977108.1">
    <property type="nucleotide sequence ID" value="NZ_LUUI01000025.1"/>
</dbReference>
<evidence type="ECO:0008006" key="5">
    <source>
        <dbReference type="Google" id="ProtNLM"/>
    </source>
</evidence>
<name>A0A177NTR2_9GAMM</name>
<evidence type="ECO:0000313" key="3">
    <source>
        <dbReference type="EMBL" id="OAI20944.1"/>
    </source>
</evidence>
<accession>A0A177NTR2</accession>
<feature type="chain" id="PRO_5008069526" description="PEP-CTERM protein-sorting domain-containing protein" evidence="2">
    <location>
        <begin position="23"/>
        <end position="243"/>
    </location>
</feature>
<keyword evidence="1" id="KW-0812">Transmembrane</keyword>
<evidence type="ECO:0000313" key="4">
    <source>
        <dbReference type="Proteomes" id="UP000078476"/>
    </source>
</evidence>
<protein>
    <recommendedName>
        <fullName evidence="5">PEP-CTERM protein-sorting domain-containing protein</fullName>
    </recommendedName>
</protein>
<feature type="transmembrane region" description="Helical" evidence="1">
    <location>
        <begin position="216"/>
        <end position="236"/>
    </location>
</feature>
<keyword evidence="1" id="KW-1133">Transmembrane helix</keyword>
<proteinExistence type="predicted"/>
<dbReference type="Proteomes" id="UP000078476">
    <property type="component" value="Unassembled WGS sequence"/>
</dbReference>
<evidence type="ECO:0000256" key="2">
    <source>
        <dbReference type="SAM" id="SignalP"/>
    </source>
</evidence>
<comment type="caution">
    <text evidence="3">The sequence shown here is derived from an EMBL/GenBank/DDBJ whole genome shotgun (WGS) entry which is preliminary data.</text>
</comment>
<dbReference type="AlphaFoldDB" id="A0A177NTR2"/>
<reference evidence="3 4" key="1">
    <citation type="submission" date="2016-03" db="EMBL/GenBank/DDBJ databases">
        <authorList>
            <person name="Ploux O."/>
        </authorList>
    </citation>
    <scope>NUCLEOTIDE SEQUENCE [LARGE SCALE GENOMIC DNA]</scope>
    <source>
        <strain evidence="3 4">R-45370</strain>
    </source>
</reference>
<dbReference type="EMBL" id="LUUI01000025">
    <property type="protein sequence ID" value="OAI20944.1"/>
    <property type="molecule type" value="Genomic_DNA"/>
</dbReference>
<keyword evidence="2" id="KW-0732">Signal</keyword>
<evidence type="ECO:0000256" key="1">
    <source>
        <dbReference type="SAM" id="Phobius"/>
    </source>
</evidence>
<feature type="signal peptide" evidence="2">
    <location>
        <begin position="1"/>
        <end position="22"/>
    </location>
</feature>
<sequence length="243" mass="25544">MKINSKMIFFLMVVFGQGFARADTVYVDGVPLFVLPISGSVLTTDAPAVNWNWICSCSYSDSVNIQSVDVGFNLSEPRVQSEPGRGNIRVGDIFDIDLIGNGLLGYTSRDDLILGFGFNTKLTGVGGLQFLGSTINPLFDDSSADVGLDAAGFAFPGLDVNAIGSTFSLATLHFQALSAGSASIAVVSDLADFNQGLFFLDQGAISIDSSLNLNVAAVPLPPSAVLFISAGLFTVIGRRKKSL</sequence>
<organism evidence="3 4">
    <name type="scientific">Methylomonas lenta</name>
    <dbReference type="NCBI Taxonomy" id="980561"/>
    <lineage>
        <taxon>Bacteria</taxon>
        <taxon>Pseudomonadati</taxon>
        <taxon>Pseudomonadota</taxon>
        <taxon>Gammaproteobacteria</taxon>
        <taxon>Methylococcales</taxon>
        <taxon>Methylococcaceae</taxon>
        <taxon>Methylomonas</taxon>
    </lineage>
</organism>
<keyword evidence="4" id="KW-1185">Reference proteome</keyword>